<dbReference type="EMBL" id="GISG01080347">
    <property type="protein sequence ID" value="MBA4631988.1"/>
    <property type="molecule type" value="Transcribed_RNA"/>
</dbReference>
<evidence type="ECO:0000313" key="1">
    <source>
        <dbReference type="EMBL" id="MBA4631988.1"/>
    </source>
</evidence>
<proteinExistence type="predicted"/>
<protein>
    <submittedName>
        <fullName evidence="1">Uncharacterized protein</fullName>
    </submittedName>
</protein>
<dbReference type="AlphaFoldDB" id="A0A7C9D861"/>
<organism evidence="1">
    <name type="scientific">Opuntia streptacantha</name>
    <name type="common">Prickly pear cactus</name>
    <name type="synonym">Opuntia cardona</name>
    <dbReference type="NCBI Taxonomy" id="393608"/>
    <lineage>
        <taxon>Eukaryota</taxon>
        <taxon>Viridiplantae</taxon>
        <taxon>Streptophyta</taxon>
        <taxon>Embryophyta</taxon>
        <taxon>Tracheophyta</taxon>
        <taxon>Spermatophyta</taxon>
        <taxon>Magnoliopsida</taxon>
        <taxon>eudicotyledons</taxon>
        <taxon>Gunneridae</taxon>
        <taxon>Pentapetalae</taxon>
        <taxon>Caryophyllales</taxon>
        <taxon>Cactineae</taxon>
        <taxon>Cactaceae</taxon>
        <taxon>Opuntioideae</taxon>
        <taxon>Opuntia</taxon>
    </lineage>
</organism>
<reference evidence="1" key="1">
    <citation type="journal article" date="2013" name="J. Plant Res.">
        <title>Effect of fungi and light on seed germination of three Opuntia species from semiarid lands of central Mexico.</title>
        <authorList>
            <person name="Delgado-Sanchez P."/>
            <person name="Jimenez-Bremont J.F."/>
            <person name="Guerrero-Gonzalez Mde L."/>
            <person name="Flores J."/>
        </authorList>
    </citation>
    <scope>NUCLEOTIDE SEQUENCE</scope>
    <source>
        <tissue evidence="1">Cladode</tissue>
    </source>
</reference>
<name>A0A7C9D861_OPUST</name>
<accession>A0A7C9D861</accession>
<sequence length="99" mass="11397">MGKPTAGDPVSLTVLSRVAVPFKNKIQRKFWLTSFFAAAWSLWMGRNEIVFQQKMVEAEVLGYMIRWRIAMWSKAWKESLPYSVGELARNFASLPELLS</sequence>
<reference evidence="1" key="2">
    <citation type="submission" date="2020-07" db="EMBL/GenBank/DDBJ databases">
        <authorList>
            <person name="Vera ALvarez R."/>
            <person name="Arias-Moreno D.M."/>
            <person name="Jimenez-Jacinto V."/>
            <person name="Jimenez-Bremont J.F."/>
            <person name="Swaminathan K."/>
            <person name="Moose S.P."/>
            <person name="Guerrero-Gonzalez M.L."/>
            <person name="Marino-Ramirez L."/>
            <person name="Landsman D."/>
            <person name="Rodriguez-Kessler M."/>
            <person name="Delgado-Sanchez P."/>
        </authorList>
    </citation>
    <scope>NUCLEOTIDE SEQUENCE</scope>
    <source>
        <tissue evidence="1">Cladode</tissue>
    </source>
</reference>